<dbReference type="Pfam" id="PF01259">
    <property type="entry name" value="SAICAR_synt"/>
    <property type="match status" value="1"/>
</dbReference>
<sequence>MSTMKLVYTGKTKDVFSQDDGNYLLKFKDNCTGADGVFDPGMNTVGPTIEGAGRAGLRLTQYFMEILNAKGIPTHFISADIENVTMTVKPAKTFGKGLEVICRFRAVGSFYRRYGDYIEEAAPLPAFVETTFKDDAREDPPVTKDALEILGIMSAQDYENLKILTQKIAGIMKEELAKKNIELYDIKFEFGKIGDQVVLIDEISGGNMRAYRNGEYLLPLDLTSKVLDE</sequence>
<proteinExistence type="predicted"/>
<keyword evidence="6" id="KW-0067">ATP-binding</keyword>
<keyword evidence="5" id="KW-0658">Purine biosynthesis</keyword>
<evidence type="ECO:0000256" key="2">
    <source>
        <dbReference type="ARBA" id="ARBA00012217"/>
    </source>
</evidence>
<comment type="caution">
    <text evidence="8">The sequence shown here is derived from an EMBL/GenBank/DDBJ whole genome shotgun (WGS) entry which is preliminary data.</text>
</comment>
<dbReference type="GO" id="GO:0004639">
    <property type="term" value="F:phosphoribosylaminoimidazolesuccinocarboxamide synthase activity"/>
    <property type="evidence" value="ECO:0007669"/>
    <property type="project" value="UniProtKB-EC"/>
</dbReference>
<keyword evidence="4" id="KW-0547">Nucleotide-binding</keyword>
<evidence type="ECO:0000313" key="8">
    <source>
        <dbReference type="EMBL" id="MPL77700.1"/>
    </source>
</evidence>
<organism evidence="8">
    <name type="scientific">bioreactor metagenome</name>
    <dbReference type="NCBI Taxonomy" id="1076179"/>
    <lineage>
        <taxon>unclassified sequences</taxon>
        <taxon>metagenomes</taxon>
        <taxon>ecological metagenomes</taxon>
    </lineage>
</organism>
<dbReference type="SUPFAM" id="SSF56104">
    <property type="entry name" value="SAICAR synthase-like"/>
    <property type="match status" value="1"/>
</dbReference>
<evidence type="ECO:0000256" key="6">
    <source>
        <dbReference type="ARBA" id="ARBA00022840"/>
    </source>
</evidence>
<reference evidence="8" key="1">
    <citation type="submission" date="2019-08" db="EMBL/GenBank/DDBJ databases">
        <authorList>
            <person name="Kucharzyk K."/>
            <person name="Murdoch R.W."/>
            <person name="Higgins S."/>
            <person name="Loffler F."/>
        </authorList>
    </citation>
    <scope>NUCLEOTIDE SEQUENCE</scope>
</reference>
<evidence type="ECO:0000256" key="5">
    <source>
        <dbReference type="ARBA" id="ARBA00022755"/>
    </source>
</evidence>
<dbReference type="GO" id="GO:0005524">
    <property type="term" value="F:ATP binding"/>
    <property type="evidence" value="ECO:0007669"/>
    <property type="project" value="UniProtKB-KW"/>
</dbReference>
<dbReference type="PANTHER" id="PTHR43599:SF3">
    <property type="entry name" value="SI:DKEY-6E2.2"/>
    <property type="match status" value="1"/>
</dbReference>
<dbReference type="UniPathway" id="UPA00074">
    <property type="reaction ID" value="UER00131"/>
</dbReference>
<dbReference type="InterPro" id="IPR050089">
    <property type="entry name" value="SAICAR_synthetase"/>
</dbReference>
<gene>
    <name evidence="8" type="primary">purC_10</name>
    <name evidence="8" type="ORF">SDC9_23557</name>
</gene>
<name>A0A644UFN8_9ZZZZ</name>
<dbReference type="EMBL" id="VSSQ01000109">
    <property type="protein sequence ID" value="MPL77700.1"/>
    <property type="molecule type" value="Genomic_DNA"/>
</dbReference>
<dbReference type="PANTHER" id="PTHR43599">
    <property type="entry name" value="MULTIFUNCTIONAL PROTEIN ADE2"/>
    <property type="match status" value="1"/>
</dbReference>
<dbReference type="EC" id="6.3.2.6" evidence="2"/>
<evidence type="ECO:0000256" key="4">
    <source>
        <dbReference type="ARBA" id="ARBA00022741"/>
    </source>
</evidence>
<accession>A0A644UFN8</accession>
<keyword evidence="3 8" id="KW-0436">Ligase</keyword>
<dbReference type="Gene3D" id="3.30.200.20">
    <property type="entry name" value="Phosphorylase Kinase, domain 1"/>
    <property type="match status" value="1"/>
</dbReference>
<evidence type="ECO:0000256" key="3">
    <source>
        <dbReference type="ARBA" id="ARBA00022598"/>
    </source>
</evidence>
<dbReference type="InterPro" id="IPR028923">
    <property type="entry name" value="SAICAR_synt/ADE2_N"/>
</dbReference>
<evidence type="ECO:0000259" key="7">
    <source>
        <dbReference type="Pfam" id="PF01259"/>
    </source>
</evidence>
<comment type="pathway">
    <text evidence="1">Purine metabolism; IMP biosynthesis via de novo pathway; 5-amino-1-(5-phospho-D-ribosyl)imidazole-4-carboxamide from 5-amino-1-(5-phospho-D-ribosyl)imidazole-4-carboxylate: step 1/2.</text>
</comment>
<evidence type="ECO:0000256" key="1">
    <source>
        <dbReference type="ARBA" id="ARBA00004672"/>
    </source>
</evidence>
<dbReference type="AlphaFoldDB" id="A0A644UFN8"/>
<feature type="domain" description="SAICAR synthetase/ADE2 N-terminal" evidence="7">
    <location>
        <begin position="7"/>
        <end position="216"/>
    </location>
</feature>
<protein>
    <recommendedName>
        <fullName evidence="2">phosphoribosylaminoimidazolesuccinocarboxamide synthase</fullName>
        <ecNumber evidence="2">6.3.2.6</ecNumber>
    </recommendedName>
</protein>
<dbReference type="Gene3D" id="3.30.470.20">
    <property type="entry name" value="ATP-grasp fold, B domain"/>
    <property type="match status" value="1"/>
</dbReference>
<dbReference type="GO" id="GO:0006189">
    <property type="term" value="P:'de novo' IMP biosynthetic process"/>
    <property type="evidence" value="ECO:0007669"/>
    <property type="project" value="UniProtKB-UniPathway"/>
</dbReference>